<evidence type="ECO:0000259" key="3">
    <source>
        <dbReference type="Pfam" id="PF13505"/>
    </source>
</evidence>
<accession>A0AAW7X6F9</accession>
<feature type="domain" description="Outer membrane protein beta-barrel" evidence="3">
    <location>
        <begin position="11"/>
        <end position="142"/>
    </location>
</feature>
<dbReference type="Pfam" id="PF13505">
    <property type="entry name" value="OMP_b-brl"/>
    <property type="match status" value="1"/>
</dbReference>
<dbReference type="InterPro" id="IPR011250">
    <property type="entry name" value="OMP/PagP_B-barrel"/>
</dbReference>
<sequence length="183" mass="20450">MKHYLAKSTLATLLLTTFAIPSLASYEDLDFGIHFGFTNLTVDKSFSLSDNEDDDREINGFIGAQFNYYVTDSVKLEGAYTYHLSPDFFGITETYATDELSLNIGYSLNAGNKVLTPSIGVAFWKMQSNDGWGPNKEETKTSSTDPVFKLAMRNNDSIVTYYFRAAPFDFGTMLSLGLSIDLW</sequence>
<feature type="chain" id="PRO_5043364489" evidence="2">
    <location>
        <begin position="25"/>
        <end position="183"/>
    </location>
</feature>
<evidence type="ECO:0000313" key="5">
    <source>
        <dbReference type="Proteomes" id="UP001169760"/>
    </source>
</evidence>
<proteinExistence type="predicted"/>
<evidence type="ECO:0000313" key="4">
    <source>
        <dbReference type="EMBL" id="MDO6422326.1"/>
    </source>
</evidence>
<keyword evidence="1 2" id="KW-0732">Signal</keyword>
<dbReference type="Gene3D" id="2.40.160.20">
    <property type="match status" value="1"/>
</dbReference>
<dbReference type="InterPro" id="IPR027385">
    <property type="entry name" value="Beta-barrel_OMP"/>
</dbReference>
<protein>
    <submittedName>
        <fullName evidence="4">Outer membrane beta-barrel protein</fullName>
    </submittedName>
</protein>
<dbReference type="Proteomes" id="UP001169760">
    <property type="component" value="Unassembled WGS sequence"/>
</dbReference>
<evidence type="ECO:0000256" key="2">
    <source>
        <dbReference type="SAM" id="SignalP"/>
    </source>
</evidence>
<feature type="signal peptide" evidence="2">
    <location>
        <begin position="1"/>
        <end position="24"/>
    </location>
</feature>
<evidence type="ECO:0000256" key="1">
    <source>
        <dbReference type="ARBA" id="ARBA00022729"/>
    </source>
</evidence>
<dbReference type="EMBL" id="JAUOPB010000005">
    <property type="protein sequence ID" value="MDO6422326.1"/>
    <property type="molecule type" value="Genomic_DNA"/>
</dbReference>
<name>A0AAW7X6F9_9GAMM</name>
<comment type="caution">
    <text evidence="4">The sequence shown here is derived from an EMBL/GenBank/DDBJ whole genome shotgun (WGS) entry which is preliminary data.</text>
</comment>
<gene>
    <name evidence="4" type="ORF">Q4521_07560</name>
</gene>
<dbReference type="AlphaFoldDB" id="A0AAW7X6F9"/>
<dbReference type="SUPFAM" id="SSF56925">
    <property type="entry name" value="OMPA-like"/>
    <property type="match status" value="1"/>
</dbReference>
<reference evidence="4" key="1">
    <citation type="submission" date="2023-07" db="EMBL/GenBank/DDBJ databases">
        <title>Genome content predicts the carbon catabolic preferences of heterotrophic bacteria.</title>
        <authorList>
            <person name="Gralka M."/>
        </authorList>
    </citation>
    <scope>NUCLEOTIDE SEQUENCE</scope>
    <source>
        <strain evidence="4">I3M17_2</strain>
    </source>
</reference>
<organism evidence="4 5">
    <name type="scientific">Saccharophagus degradans</name>
    <dbReference type="NCBI Taxonomy" id="86304"/>
    <lineage>
        <taxon>Bacteria</taxon>
        <taxon>Pseudomonadati</taxon>
        <taxon>Pseudomonadota</taxon>
        <taxon>Gammaproteobacteria</taxon>
        <taxon>Cellvibrionales</taxon>
        <taxon>Cellvibrionaceae</taxon>
        <taxon>Saccharophagus</taxon>
    </lineage>
</organism>
<dbReference type="RefSeq" id="WP_303492283.1">
    <property type="nucleotide sequence ID" value="NZ_JAUOPB010000005.1"/>
</dbReference>